<reference evidence="4" key="1">
    <citation type="journal article" date="2019" name="Int. J. Syst. Evol. Microbiol.">
        <title>The Global Catalogue of Microorganisms (GCM) 10K type strain sequencing project: providing services to taxonomists for standard genome sequencing and annotation.</title>
        <authorList>
            <consortium name="The Broad Institute Genomics Platform"/>
            <consortium name="The Broad Institute Genome Sequencing Center for Infectious Disease"/>
            <person name="Wu L."/>
            <person name="Ma J."/>
        </authorList>
    </citation>
    <scope>NUCLEOTIDE SEQUENCE [LARGE SCALE GENOMIC DNA]</scope>
    <source>
        <strain evidence="4">XZYJT-10</strain>
    </source>
</reference>
<gene>
    <name evidence="3" type="ORF">ACFQS1_02020</name>
</gene>
<dbReference type="Proteomes" id="UP001596548">
    <property type="component" value="Unassembled WGS sequence"/>
</dbReference>
<dbReference type="PANTHER" id="PTHR39428:SF1">
    <property type="entry name" value="F420H(2)-DEPENDENT QUINONE REDUCTASE RV1261C"/>
    <property type="match status" value="1"/>
</dbReference>
<dbReference type="PANTHER" id="PTHR39428">
    <property type="entry name" value="F420H(2)-DEPENDENT QUINONE REDUCTASE RV1261C"/>
    <property type="match status" value="1"/>
</dbReference>
<organism evidence="3 4">
    <name type="scientific">Paractinoplanes rhizophilus</name>
    <dbReference type="NCBI Taxonomy" id="1416877"/>
    <lineage>
        <taxon>Bacteria</taxon>
        <taxon>Bacillati</taxon>
        <taxon>Actinomycetota</taxon>
        <taxon>Actinomycetes</taxon>
        <taxon>Micromonosporales</taxon>
        <taxon>Micromonosporaceae</taxon>
        <taxon>Paractinoplanes</taxon>
    </lineage>
</organism>
<evidence type="ECO:0000313" key="4">
    <source>
        <dbReference type="Proteomes" id="UP001596548"/>
    </source>
</evidence>
<comment type="caution">
    <text evidence="3">The sequence shown here is derived from an EMBL/GenBank/DDBJ whole genome shotgun (WGS) entry which is preliminary data.</text>
</comment>
<dbReference type="Pfam" id="PF04075">
    <property type="entry name" value="F420H2_quin_red"/>
    <property type="match status" value="1"/>
</dbReference>
<keyword evidence="4" id="KW-1185">Reference proteome</keyword>
<dbReference type="NCBIfam" id="TIGR00026">
    <property type="entry name" value="hi_GC_TIGR00026"/>
    <property type="match status" value="1"/>
</dbReference>
<comment type="catalytic activity">
    <reaction evidence="2">
        <text>oxidized coenzyme F420-(gamma-L-Glu)(n) + a quinol + H(+) = reduced coenzyme F420-(gamma-L-Glu)(n) + a quinone</text>
        <dbReference type="Rhea" id="RHEA:39663"/>
        <dbReference type="Rhea" id="RHEA-COMP:12939"/>
        <dbReference type="Rhea" id="RHEA-COMP:14378"/>
        <dbReference type="ChEBI" id="CHEBI:15378"/>
        <dbReference type="ChEBI" id="CHEBI:24646"/>
        <dbReference type="ChEBI" id="CHEBI:132124"/>
        <dbReference type="ChEBI" id="CHEBI:133980"/>
        <dbReference type="ChEBI" id="CHEBI:139511"/>
    </reaction>
</comment>
<dbReference type="InterPro" id="IPR012349">
    <property type="entry name" value="Split_barrel_FMN-bd"/>
</dbReference>
<evidence type="ECO:0000313" key="3">
    <source>
        <dbReference type="EMBL" id="MFC7272744.1"/>
    </source>
</evidence>
<dbReference type="Gene3D" id="2.30.110.10">
    <property type="entry name" value="Electron Transport, Fmn-binding Protein, Chain A"/>
    <property type="match status" value="1"/>
</dbReference>
<evidence type="ECO:0000256" key="2">
    <source>
        <dbReference type="ARBA" id="ARBA00049106"/>
    </source>
</evidence>
<protein>
    <submittedName>
        <fullName evidence="3">Nitroreductase family deazaflavin-dependent oxidoreductase</fullName>
    </submittedName>
</protein>
<dbReference type="EMBL" id="JBHTBJ010000001">
    <property type="protein sequence ID" value="MFC7272744.1"/>
    <property type="molecule type" value="Genomic_DNA"/>
</dbReference>
<proteinExistence type="inferred from homology"/>
<accession>A0ABW2HLM9</accession>
<sequence length="149" mass="16063">MGFDTTRKGTHGARQPRGALLKWANRMTIKRIRGGKAGEMLVLTTVGRKSGAARETPVRSFPGGDGTWLVVASANGAAGNPAWYYNLAANPDVTIEIGGRKVPVTAAQLSGAERDQAWQKISEAAPRFAGYQRKTDREMPVIRLTERAA</sequence>
<evidence type="ECO:0000256" key="1">
    <source>
        <dbReference type="ARBA" id="ARBA00008710"/>
    </source>
</evidence>
<name>A0ABW2HLM9_9ACTN</name>
<dbReference type="RefSeq" id="WP_378964148.1">
    <property type="nucleotide sequence ID" value="NZ_JBHTBJ010000001.1"/>
</dbReference>
<dbReference type="InterPro" id="IPR004378">
    <property type="entry name" value="F420H2_quin_Rdtase"/>
</dbReference>
<comment type="similarity">
    <text evidence="1">Belongs to the F420H(2)-dependent quinone reductase family.</text>
</comment>